<evidence type="ECO:0000313" key="9">
    <source>
        <dbReference type="Proteomes" id="UP000245461"/>
    </source>
</evidence>
<protein>
    <submittedName>
        <fullName evidence="8">Branched-chain amino acid ABC transporter permease</fullName>
    </submittedName>
</protein>
<dbReference type="InterPro" id="IPR021807">
    <property type="entry name" value="LivHM_N"/>
</dbReference>
<dbReference type="AlphaFoldDB" id="A0A317E1S4"/>
<evidence type="ECO:0000256" key="3">
    <source>
        <dbReference type="ARBA" id="ARBA00022692"/>
    </source>
</evidence>
<proteinExistence type="predicted"/>
<evidence type="ECO:0000256" key="4">
    <source>
        <dbReference type="ARBA" id="ARBA00022989"/>
    </source>
</evidence>
<sequence length="488" mass="51944">MAVADLNAATRPAPATPFQAALKDAALVALVAMALAGPIVGLQTVDRGGSLTVDARFAEVAVGIVIVFFGRLGLALSDRGLRLPSYGIAAGLAAAGFLLPWPTDLLGVLAIAAGAALVIRGLAGQYGAHRQSKAALATETDEEKADRLRRLFTRGLGFLLLAAAVLLPMMPFANSYILDTAIRVLTYMMLAWGLNIVIGLAGLLDLGYVAFYAVGAYTYALLSKDHGFGFWGALPLSGLFAASFGVLLGFPVLRLRGDYLAIVTLGFGEIIRIVLLNWTNFSGGPNGIGSIPRLTFFGHPFVRNAPEGVVPFHQLFGLDFSPLHRSIFFFYLILVLALVVNVFTIRIRRLPVGRAWEALREDEIACRALGINPTNTKLTAFAIGAMFAGFAGSFFATTQSFVSPESFTFLESAMILAIVVLGGMGSQLGVALAAILVIGLTEAFRGLAEYRMLVFGLGMVLIMIWRPRGLLSHRDPTILINSGKGVRP</sequence>
<dbReference type="PANTHER" id="PTHR30482:SF20">
    <property type="entry name" value="HIGH-AFFINITY BRANCHED-CHAIN AMINO ACID TRANSPORT SYSTEM PERMEASE PROTEIN LIVM"/>
    <property type="match status" value="1"/>
</dbReference>
<feature type="transmembrane region" description="Helical" evidence="6">
    <location>
        <begin position="327"/>
        <end position="345"/>
    </location>
</feature>
<comment type="caution">
    <text evidence="8">The sequence shown here is derived from an EMBL/GenBank/DDBJ whole genome shotgun (WGS) entry which is preliminary data.</text>
</comment>
<keyword evidence="3 6" id="KW-0812">Transmembrane</keyword>
<dbReference type="RefSeq" id="WP_109907038.1">
    <property type="nucleotide sequence ID" value="NZ_QGLE01000009.1"/>
</dbReference>
<comment type="subcellular location">
    <subcellularLocation>
        <location evidence="1">Cell membrane</location>
        <topology evidence="1">Multi-pass membrane protein</topology>
    </subcellularLocation>
</comment>
<feature type="transmembrane region" description="Helical" evidence="6">
    <location>
        <begin position="25"/>
        <end position="45"/>
    </location>
</feature>
<dbReference type="OrthoDB" id="9814461at2"/>
<dbReference type="GO" id="GO:0015658">
    <property type="term" value="F:branched-chain amino acid transmembrane transporter activity"/>
    <property type="evidence" value="ECO:0007669"/>
    <property type="project" value="InterPro"/>
</dbReference>
<feature type="transmembrane region" description="Helical" evidence="6">
    <location>
        <begin position="57"/>
        <end position="76"/>
    </location>
</feature>
<dbReference type="EMBL" id="QGLE01000009">
    <property type="protein sequence ID" value="PWR20364.1"/>
    <property type="molecule type" value="Genomic_DNA"/>
</dbReference>
<feature type="transmembrane region" description="Helical" evidence="6">
    <location>
        <begin position="151"/>
        <end position="170"/>
    </location>
</feature>
<evidence type="ECO:0000313" key="8">
    <source>
        <dbReference type="EMBL" id="PWR20364.1"/>
    </source>
</evidence>
<feature type="transmembrane region" description="Helical" evidence="6">
    <location>
        <begin position="414"/>
        <end position="438"/>
    </location>
</feature>
<dbReference type="Proteomes" id="UP000245461">
    <property type="component" value="Unassembled WGS sequence"/>
</dbReference>
<reference evidence="8 9" key="1">
    <citation type="submission" date="2018-05" db="EMBL/GenBank/DDBJ databases">
        <title>Zavarzinia sp. HR-AS.</title>
        <authorList>
            <person name="Lee Y."/>
            <person name="Jeon C.O."/>
        </authorList>
    </citation>
    <scope>NUCLEOTIDE SEQUENCE [LARGE SCALE GENOMIC DNA]</scope>
    <source>
        <strain evidence="8 9">HR-AS</strain>
    </source>
</reference>
<dbReference type="InterPro" id="IPR043428">
    <property type="entry name" value="LivM-like"/>
</dbReference>
<dbReference type="Pfam" id="PF11862">
    <property type="entry name" value="DUF3382"/>
    <property type="match status" value="1"/>
</dbReference>
<organism evidence="8 9">
    <name type="scientific">Zavarzinia aquatilis</name>
    <dbReference type="NCBI Taxonomy" id="2211142"/>
    <lineage>
        <taxon>Bacteria</taxon>
        <taxon>Pseudomonadati</taxon>
        <taxon>Pseudomonadota</taxon>
        <taxon>Alphaproteobacteria</taxon>
        <taxon>Rhodospirillales</taxon>
        <taxon>Zavarziniaceae</taxon>
        <taxon>Zavarzinia</taxon>
    </lineage>
</organism>
<gene>
    <name evidence="8" type="ORF">DKG74_15270</name>
</gene>
<dbReference type="CDD" id="cd06581">
    <property type="entry name" value="TM_PBP1_LivM_like"/>
    <property type="match status" value="1"/>
</dbReference>
<feature type="transmembrane region" description="Helical" evidence="6">
    <location>
        <begin position="228"/>
        <end position="252"/>
    </location>
</feature>
<evidence type="ECO:0000256" key="2">
    <source>
        <dbReference type="ARBA" id="ARBA00022475"/>
    </source>
</evidence>
<dbReference type="PANTHER" id="PTHR30482">
    <property type="entry name" value="HIGH-AFFINITY BRANCHED-CHAIN AMINO ACID TRANSPORT SYSTEM PERMEASE"/>
    <property type="match status" value="1"/>
</dbReference>
<evidence type="ECO:0000256" key="5">
    <source>
        <dbReference type="ARBA" id="ARBA00023136"/>
    </source>
</evidence>
<accession>A0A317E1S4</accession>
<feature type="transmembrane region" description="Helical" evidence="6">
    <location>
        <begin position="378"/>
        <end position="402"/>
    </location>
</feature>
<dbReference type="Pfam" id="PF02653">
    <property type="entry name" value="BPD_transp_2"/>
    <property type="match status" value="1"/>
</dbReference>
<evidence type="ECO:0000256" key="1">
    <source>
        <dbReference type="ARBA" id="ARBA00004651"/>
    </source>
</evidence>
<feature type="transmembrane region" description="Helical" evidence="6">
    <location>
        <begin position="450"/>
        <end position="467"/>
    </location>
</feature>
<dbReference type="InterPro" id="IPR001851">
    <property type="entry name" value="ABC_transp_permease"/>
</dbReference>
<dbReference type="GO" id="GO:0005886">
    <property type="term" value="C:plasma membrane"/>
    <property type="evidence" value="ECO:0007669"/>
    <property type="project" value="UniProtKB-SubCell"/>
</dbReference>
<dbReference type="NCBIfam" id="NF008450">
    <property type="entry name" value="PRK11301.1"/>
    <property type="match status" value="1"/>
</dbReference>
<feature type="transmembrane region" description="Helical" evidence="6">
    <location>
        <begin position="105"/>
        <end position="123"/>
    </location>
</feature>
<keyword evidence="5 6" id="KW-0472">Membrane</keyword>
<keyword evidence="4 6" id="KW-1133">Transmembrane helix</keyword>
<feature type="transmembrane region" description="Helical" evidence="6">
    <location>
        <begin position="259"/>
        <end position="278"/>
    </location>
</feature>
<keyword evidence="9" id="KW-1185">Reference proteome</keyword>
<name>A0A317E1S4_9PROT</name>
<evidence type="ECO:0000256" key="6">
    <source>
        <dbReference type="SAM" id="Phobius"/>
    </source>
</evidence>
<feature type="domain" description="High-affinity branched-chain amino acid transport system permease LivHM N-terminal" evidence="7">
    <location>
        <begin position="21"/>
        <end position="76"/>
    </location>
</feature>
<evidence type="ECO:0000259" key="7">
    <source>
        <dbReference type="Pfam" id="PF11862"/>
    </source>
</evidence>
<keyword evidence="2" id="KW-1003">Cell membrane</keyword>